<sequence length="463" mass="50761">MNSNINLFPVYTDISAKDYLQGAIAAAEYIRGSAISGEKGVYWPDEKGEDPQIDFYNGSAGIILFFLQLARATGDSSYLKDARAGGDYILNELTKVNYNYTFKGNFTRHPIYKNAESTFYIGGFAGVAFSFIELSKATGDNVYEQAALVLTEKIAANAKPVESGVIWSGYSAINHDGGTILFLLYAANHFKRSEWRELAAKGGRAIMATGVAIDLDRVLYKGYQNPVINPDFPDTHYPNFAYGASGMCYALARLYEETRDRDFLDAAEKGANYLISIATPAKEGKLLIYQLPHLPGEDLYYLSFCNGPAGTGRLFVLLNRLTEKQVYEHFYLDLAHGIISAGAPEYHSAGYWNCHCQCCGTAGFLTYFLGVWLESGKEEYLNFAIRSGKVLLGSATYKEHRAVWHQAFARTNPAGITAALGYFKGAAGIGAALLQLATALDGNFDTIRLPDDPFATGAIANHR</sequence>
<dbReference type="SUPFAM" id="SSF158745">
    <property type="entry name" value="LanC-like"/>
    <property type="match status" value="1"/>
</dbReference>
<dbReference type="AlphaFoldDB" id="F5YK81"/>
<keyword evidence="1" id="KW-0862">Zinc</keyword>
<keyword evidence="3" id="KW-1185">Reference proteome</keyword>
<dbReference type="RefSeq" id="WP_015706942.1">
    <property type="nucleotide sequence ID" value="NC_015578.1"/>
</dbReference>
<feature type="binding site" evidence="1">
    <location>
        <position position="305"/>
    </location>
    <ligand>
        <name>Zn(2+)</name>
        <dbReference type="ChEBI" id="CHEBI:29105"/>
    </ligand>
</feature>
<keyword evidence="1" id="KW-0479">Metal-binding</keyword>
<dbReference type="EMBL" id="CP001843">
    <property type="protein sequence ID" value="AEF84471.1"/>
    <property type="molecule type" value="Genomic_DNA"/>
</dbReference>
<reference evidence="2 3" key="2">
    <citation type="journal article" date="2011" name="ISME J.">
        <title>RNA-seq reveals cooperative metabolic interactions between two termite-gut spirochete species in co-culture.</title>
        <authorList>
            <person name="Rosenthal A.Z."/>
            <person name="Matson E.G."/>
            <person name="Eldar A."/>
            <person name="Leadbetter J.R."/>
        </authorList>
    </citation>
    <scope>NUCLEOTIDE SEQUENCE [LARGE SCALE GENOMIC DNA]</scope>
    <source>
        <strain evidence="3">ATCC BAA-887 / DSM 12427 / ZAS-2</strain>
    </source>
</reference>
<dbReference type="HOGENOM" id="CLU_049722_0_0_12"/>
<dbReference type="CDD" id="cd04434">
    <property type="entry name" value="LanC_like"/>
    <property type="match status" value="1"/>
</dbReference>
<organism evidence="2 3">
    <name type="scientific">Treponema primitia (strain ATCC BAA-887 / DSM 12427 / ZAS-2)</name>
    <dbReference type="NCBI Taxonomy" id="545694"/>
    <lineage>
        <taxon>Bacteria</taxon>
        <taxon>Pseudomonadati</taxon>
        <taxon>Spirochaetota</taxon>
        <taxon>Spirochaetia</taxon>
        <taxon>Spirochaetales</taxon>
        <taxon>Treponemataceae</taxon>
        <taxon>Treponema</taxon>
    </lineage>
</organism>
<dbReference type="GO" id="GO:0031179">
    <property type="term" value="P:peptide modification"/>
    <property type="evidence" value="ECO:0007669"/>
    <property type="project" value="InterPro"/>
</dbReference>
<evidence type="ECO:0000313" key="2">
    <source>
        <dbReference type="EMBL" id="AEF84471.1"/>
    </source>
</evidence>
<dbReference type="GO" id="GO:0046872">
    <property type="term" value="F:metal ion binding"/>
    <property type="evidence" value="ECO:0007669"/>
    <property type="project" value="UniProtKB-KW"/>
</dbReference>
<dbReference type="SMART" id="SM01260">
    <property type="entry name" value="LANC_like"/>
    <property type="match status" value="1"/>
</dbReference>
<evidence type="ECO:0008006" key="4">
    <source>
        <dbReference type="Google" id="ProtNLM"/>
    </source>
</evidence>
<dbReference type="Proteomes" id="UP000009223">
    <property type="component" value="Chromosome"/>
</dbReference>
<dbReference type="STRING" id="545694.TREPR_3336"/>
<accession>F5YK81</accession>
<dbReference type="InterPro" id="IPR007822">
    <property type="entry name" value="LANC-like"/>
</dbReference>
<proteinExistence type="predicted"/>
<dbReference type="PRINTS" id="PR01950">
    <property type="entry name" value="LANCSUPER"/>
</dbReference>
<name>F5YK81_TREPZ</name>
<reference evidence="3" key="1">
    <citation type="submission" date="2009-12" db="EMBL/GenBank/DDBJ databases">
        <title>Complete sequence of Treponema primitia strain ZAS-2.</title>
        <authorList>
            <person name="Tetu S.G."/>
            <person name="Matson E."/>
            <person name="Ren Q."/>
            <person name="Seshadri R."/>
            <person name="Elbourne L."/>
            <person name="Hassan K.A."/>
            <person name="Durkin A."/>
            <person name="Radune D."/>
            <person name="Mohamoud Y."/>
            <person name="Shay R."/>
            <person name="Jin S."/>
            <person name="Zhang X."/>
            <person name="Lucey K."/>
            <person name="Ballor N.R."/>
            <person name="Ottesen E."/>
            <person name="Rosenthal R."/>
            <person name="Allen A."/>
            <person name="Leadbetter J.R."/>
            <person name="Paulsen I.T."/>
        </authorList>
    </citation>
    <scope>NUCLEOTIDE SEQUENCE [LARGE SCALE GENOMIC DNA]</scope>
    <source>
        <strain evidence="3">ATCC BAA-887 / DSM 12427 / ZAS-2</strain>
    </source>
</reference>
<protein>
    <recommendedName>
        <fullName evidence="4">Lanthionine synthetase C family protein</fullName>
    </recommendedName>
</protein>
<dbReference type="Pfam" id="PF05147">
    <property type="entry name" value="LANC_like"/>
    <property type="match status" value="1"/>
</dbReference>
<dbReference type="eggNOG" id="COG4403">
    <property type="taxonomic scope" value="Bacteria"/>
</dbReference>
<evidence type="ECO:0000256" key="1">
    <source>
        <dbReference type="PIRSR" id="PIRSR607822-1"/>
    </source>
</evidence>
<dbReference type="Gene3D" id="1.50.10.20">
    <property type="match status" value="1"/>
</dbReference>
<gene>
    <name evidence="2" type="ordered locus">TREPR_3336</name>
</gene>
<evidence type="ECO:0000313" key="3">
    <source>
        <dbReference type="Proteomes" id="UP000009223"/>
    </source>
</evidence>
<dbReference type="OrthoDB" id="9148343at2"/>
<dbReference type="KEGG" id="tpi:TREPR_3336"/>